<accession>A0A267G0X2</accession>
<name>A0A267G0X2_9PLAT</name>
<evidence type="ECO:0000313" key="3">
    <source>
        <dbReference type="Proteomes" id="UP000215902"/>
    </source>
</evidence>
<keyword evidence="1" id="KW-1133">Transmembrane helix</keyword>
<gene>
    <name evidence="2" type="ORF">BOX15_Mlig022671g2</name>
</gene>
<evidence type="ECO:0000313" key="2">
    <source>
        <dbReference type="EMBL" id="PAA78967.1"/>
    </source>
</evidence>
<feature type="transmembrane region" description="Helical" evidence="1">
    <location>
        <begin position="15"/>
        <end position="34"/>
    </location>
</feature>
<dbReference type="AlphaFoldDB" id="A0A267G0X2"/>
<comment type="caution">
    <text evidence="2">The sequence shown here is derived from an EMBL/GenBank/DDBJ whole genome shotgun (WGS) entry which is preliminary data.</text>
</comment>
<keyword evidence="3" id="KW-1185">Reference proteome</keyword>
<protein>
    <submittedName>
        <fullName evidence="2">Uncharacterized protein</fullName>
    </submittedName>
</protein>
<reference evidence="2 3" key="1">
    <citation type="submission" date="2017-06" db="EMBL/GenBank/DDBJ databases">
        <title>A platform for efficient transgenesis in Macrostomum lignano, a flatworm model organism for stem cell research.</title>
        <authorList>
            <person name="Berezikov E."/>
        </authorList>
    </citation>
    <scope>NUCLEOTIDE SEQUENCE [LARGE SCALE GENOMIC DNA]</scope>
    <source>
        <strain evidence="2">DV1</strain>
        <tissue evidence="2">Whole organism</tissue>
    </source>
</reference>
<keyword evidence="1" id="KW-0812">Transmembrane</keyword>
<dbReference type="EMBL" id="NIVC01000658">
    <property type="protein sequence ID" value="PAA78967.1"/>
    <property type="molecule type" value="Genomic_DNA"/>
</dbReference>
<keyword evidence="1" id="KW-0472">Membrane</keyword>
<dbReference type="Proteomes" id="UP000215902">
    <property type="component" value="Unassembled WGS sequence"/>
</dbReference>
<proteinExistence type="predicted"/>
<organism evidence="2 3">
    <name type="scientific">Macrostomum lignano</name>
    <dbReference type="NCBI Taxonomy" id="282301"/>
    <lineage>
        <taxon>Eukaryota</taxon>
        <taxon>Metazoa</taxon>
        <taxon>Spiralia</taxon>
        <taxon>Lophotrochozoa</taxon>
        <taxon>Platyhelminthes</taxon>
        <taxon>Rhabditophora</taxon>
        <taxon>Macrostomorpha</taxon>
        <taxon>Macrostomida</taxon>
        <taxon>Macrostomidae</taxon>
        <taxon>Macrostomum</taxon>
    </lineage>
</organism>
<evidence type="ECO:0000256" key="1">
    <source>
        <dbReference type="SAM" id="Phobius"/>
    </source>
</evidence>
<sequence length="66" mass="7491">MLAFLPSELFLYLELGLNVGLLLALQFLAIFGVLRIVNESLFSSTAEQAELVYSYRIHFDRPLSQV</sequence>